<dbReference type="FunFam" id="3.40.367.20:FF:000001">
    <property type="entry name" value="Hexokinase 1"/>
    <property type="match status" value="1"/>
</dbReference>
<reference evidence="14" key="2">
    <citation type="submission" date="2025-08" db="UniProtKB">
        <authorList>
            <consortium name="Ensembl"/>
        </authorList>
    </citation>
    <scope>IDENTIFICATION</scope>
</reference>
<dbReference type="InterPro" id="IPR001312">
    <property type="entry name" value="Hexokinase"/>
</dbReference>
<organism evidence="14 15">
    <name type="scientific">Anabas testudineus</name>
    <name type="common">Climbing perch</name>
    <name type="synonym">Anthias testudineus</name>
    <dbReference type="NCBI Taxonomy" id="64144"/>
    <lineage>
        <taxon>Eukaryota</taxon>
        <taxon>Metazoa</taxon>
        <taxon>Chordata</taxon>
        <taxon>Craniata</taxon>
        <taxon>Vertebrata</taxon>
        <taxon>Euteleostomi</taxon>
        <taxon>Actinopterygii</taxon>
        <taxon>Neopterygii</taxon>
        <taxon>Teleostei</taxon>
        <taxon>Neoteleostei</taxon>
        <taxon>Acanthomorphata</taxon>
        <taxon>Anabantaria</taxon>
        <taxon>Anabantiformes</taxon>
        <taxon>Anabantoidei</taxon>
        <taxon>Anabantidae</taxon>
        <taxon>Anabas</taxon>
    </lineage>
</organism>
<keyword evidence="4 11" id="KW-0808">Transferase</keyword>
<dbReference type="GO" id="GO:0005829">
    <property type="term" value="C:cytosol"/>
    <property type="evidence" value="ECO:0007669"/>
    <property type="project" value="TreeGrafter"/>
</dbReference>
<proteinExistence type="inferred from homology"/>
<keyword evidence="15" id="KW-1185">Reference proteome</keyword>
<dbReference type="GeneTree" id="ENSGT00950000182787"/>
<comment type="catalytic activity">
    <reaction evidence="9">
        <text>a D-hexose + ATP = a D-hexose 6-phosphate + ADP + H(+)</text>
        <dbReference type="Rhea" id="RHEA:22740"/>
        <dbReference type="ChEBI" id="CHEBI:4194"/>
        <dbReference type="ChEBI" id="CHEBI:15378"/>
        <dbReference type="ChEBI" id="CHEBI:30616"/>
        <dbReference type="ChEBI" id="CHEBI:229467"/>
        <dbReference type="ChEBI" id="CHEBI:456216"/>
        <dbReference type="EC" id="2.7.1.1"/>
    </reaction>
    <physiologicalReaction direction="left-to-right" evidence="9">
        <dbReference type="Rhea" id="RHEA:22741"/>
    </physiologicalReaction>
</comment>
<evidence type="ECO:0000256" key="5">
    <source>
        <dbReference type="ARBA" id="ARBA00022741"/>
    </source>
</evidence>
<dbReference type="PANTHER" id="PTHR19443:SF84">
    <property type="entry name" value="PHOSPHOTRANSFERASE"/>
    <property type="match status" value="1"/>
</dbReference>
<name>A0A3Q1IUG6_ANATE</name>
<evidence type="ECO:0000313" key="14">
    <source>
        <dbReference type="Ensembl" id="ENSATEP00000021308.2"/>
    </source>
</evidence>
<evidence type="ECO:0000256" key="9">
    <source>
        <dbReference type="ARBA" id="ARBA00044613"/>
    </source>
</evidence>
<evidence type="ECO:0000259" key="12">
    <source>
        <dbReference type="Pfam" id="PF00349"/>
    </source>
</evidence>
<keyword evidence="5 11" id="KW-0547">Nucleotide-binding</keyword>
<evidence type="ECO:0000259" key="13">
    <source>
        <dbReference type="Pfam" id="PF03727"/>
    </source>
</evidence>
<dbReference type="GO" id="GO:0001678">
    <property type="term" value="P:intracellular glucose homeostasis"/>
    <property type="evidence" value="ECO:0007669"/>
    <property type="project" value="InterPro"/>
</dbReference>
<dbReference type="Gene3D" id="3.30.420.40">
    <property type="match status" value="1"/>
</dbReference>
<keyword evidence="7 11" id="KW-0067">ATP-binding</keyword>
<dbReference type="InterPro" id="IPR043129">
    <property type="entry name" value="ATPase_NBD"/>
</dbReference>
<dbReference type="SUPFAM" id="SSF53067">
    <property type="entry name" value="Actin-like ATPase domain"/>
    <property type="match status" value="2"/>
</dbReference>
<evidence type="ECO:0000256" key="7">
    <source>
        <dbReference type="ARBA" id="ARBA00022840"/>
    </source>
</evidence>
<comment type="pathway">
    <text evidence="2">Carbohydrate metabolism; hexose metabolism.</text>
</comment>
<dbReference type="PROSITE" id="PS00378">
    <property type="entry name" value="HEXOKINASE_1"/>
    <property type="match status" value="1"/>
</dbReference>
<gene>
    <name evidence="14" type="primary">GCK</name>
</gene>
<comment type="catalytic activity">
    <reaction evidence="10">
        <text>D-glucose + ATP = D-glucose 6-phosphate + ADP + H(+)</text>
        <dbReference type="Rhea" id="RHEA:17825"/>
        <dbReference type="ChEBI" id="CHEBI:4167"/>
        <dbReference type="ChEBI" id="CHEBI:15378"/>
        <dbReference type="ChEBI" id="CHEBI:30616"/>
        <dbReference type="ChEBI" id="CHEBI:61548"/>
        <dbReference type="ChEBI" id="CHEBI:456216"/>
        <dbReference type="EC" id="2.7.1.1"/>
    </reaction>
    <physiologicalReaction direction="left-to-right" evidence="10">
        <dbReference type="Rhea" id="RHEA:17826"/>
    </physiologicalReaction>
</comment>
<evidence type="ECO:0000256" key="11">
    <source>
        <dbReference type="RuleBase" id="RU362007"/>
    </source>
</evidence>
<dbReference type="UniPathway" id="UPA00109">
    <property type="reaction ID" value="UER00180"/>
</dbReference>
<dbReference type="GO" id="GO:0005739">
    <property type="term" value="C:mitochondrion"/>
    <property type="evidence" value="ECO:0007669"/>
    <property type="project" value="TreeGrafter"/>
</dbReference>
<evidence type="ECO:0000256" key="10">
    <source>
        <dbReference type="ARBA" id="ARBA00048160"/>
    </source>
</evidence>
<dbReference type="UniPathway" id="UPA00242"/>
<dbReference type="Pfam" id="PF00349">
    <property type="entry name" value="Hexokinase_1"/>
    <property type="match status" value="1"/>
</dbReference>
<dbReference type="GO" id="GO:0004340">
    <property type="term" value="F:glucokinase activity"/>
    <property type="evidence" value="ECO:0007669"/>
    <property type="project" value="TreeGrafter"/>
</dbReference>
<dbReference type="InterPro" id="IPR022672">
    <property type="entry name" value="Hexokinase_N"/>
</dbReference>
<comment type="pathway">
    <text evidence="1">Carbohydrate degradation; glycolysis; D-glyceraldehyde 3-phosphate and glycerone phosphate from D-glucose: step 1/4.</text>
</comment>
<dbReference type="PRINTS" id="PR00475">
    <property type="entry name" value="HEXOKINASE"/>
</dbReference>
<keyword evidence="8 11" id="KW-0324">Glycolysis</keyword>
<protein>
    <recommendedName>
        <fullName evidence="11">Phosphotransferase</fullName>
        <ecNumber evidence="11">2.7.1.-</ecNumber>
    </recommendedName>
</protein>
<dbReference type="Gene3D" id="3.40.367.20">
    <property type="match status" value="1"/>
</dbReference>
<dbReference type="EC" id="2.7.1.-" evidence="11"/>
<feature type="domain" description="Hexokinase C-terminal" evidence="13">
    <location>
        <begin position="217"/>
        <end position="451"/>
    </location>
</feature>
<keyword evidence="6 11" id="KW-0418">Kinase</keyword>
<dbReference type="GO" id="GO:0006096">
    <property type="term" value="P:glycolytic process"/>
    <property type="evidence" value="ECO:0007669"/>
    <property type="project" value="UniProtKB-UniPathway"/>
</dbReference>
<evidence type="ECO:0000313" key="15">
    <source>
        <dbReference type="Proteomes" id="UP000265040"/>
    </source>
</evidence>
<dbReference type="GO" id="GO:0005536">
    <property type="term" value="F:D-glucose binding"/>
    <property type="evidence" value="ECO:0007669"/>
    <property type="project" value="InterPro"/>
</dbReference>
<evidence type="ECO:0000256" key="6">
    <source>
        <dbReference type="ARBA" id="ARBA00022777"/>
    </source>
</evidence>
<feature type="domain" description="Hexokinase N-terminal" evidence="12">
    <location>
        <begin position="16"/>
        <end position="211"/>
    </location>
</feature>
<reference evidence="14" key="3">
    <citation type="submission" date="2025-09" db="UniProtKB">
        <authorList>
            <consortium name="Ensembl"/>
        </authorList>
    </citation>
    <scope>IDENTIFICATION</scope>
</reference>
<dbReference type="PANTHER" id="PTHR19443">
    <property type="entry name" value="HEXOKINASE"/>
    <property type="match status" value="1"/>
</dbReference>
<dbReference type="InterPro" id="IPR022673">
    <property type="entry name" value="Hexokinase_C"/>
</dbReference>
<dbReference type="FunFam" id="3.30.420.40:FF:000095">
    <property type="entry name" value="Phosphotransferase"/>
    <property type="match status" value="1"/>
</dbReference>
<evidence type="ECO:0000256" key="8">
    <source>
        <dbReference type="ARBA" id="ARBA00023152"/>
    </source>
</evidence>
<dbReference type="AlphaFoldDB" id="A0A3Q1IUG6"/>
<accession>A0A3Q1IUG6</accession>
<evidence type="ECO:0000256" key="2">
    <source>
        <dbReference type="ARBA" id="ARBA00005028"/>
    </source>
</evidence>
<dbReference type="GO" id="GO:0008865">
    <property type="term" value="F:fructokinase activity"/>
    <property type="evidence" value="ECO:0007669"/>
    <property type="project" value="TreeGrafter"/>
</dbReference>
<reference evidence="14" key="1">
    <citation type="submission" date="2021-04" db="EMBL/GenBank/DDBJ databases">
        <authorList>
            <consortium name="Wellcome Sanger Institute Data Sharing"/>
        </authorList>
    </citation>
    <scope>NUCLEOTIDE SEQUENCE [LARGE SCALE GENOMIC DNA]</scope>
</reference>
<dbReference type="InterPro" id="IPR019807">
    <property type="entry name" value="Hexokinase_BS"/>
</dbReference>
<evidence type="ECO:0000256" key="1">
    <source>
        <dbReference type="ARBA" id="ARBA00004888"/>
    </source>
</evidence>
<comment type="similarity">
    <text evidence="3 11">Belongs to the hexokinase family.</text>
</comment>
<dbReference type="PROSITE" id="PS51748">
    <property type="entry name" value="HEXOKINASE_2"/>
    <property type="match status" value="1"/>
</dbReference>
<evidence type="ECO:0000256" key="4">
    <source>
        <dbReference type="ARBA" id="ARBA00022679"/>
    </source>
</evidence>
<dbReference type="GO" id="GO:0006006">
    <property type="term" value="P:glucose metabolic process"/>
    <property type="evidence" value="ECO:0007669"/>
    <property type="project" value="TreeGrafter"/>
</dbReference>
<dbReference type="Proteomes" id="UP000265040">
    <property type="component" value="Chromosome 14"/>
</dbReference>
<evidence type="ECO:0000256" key="3">
    <source>
        <dbReference type="ARBA" id="ARBA00009225"/>
    </source>
</evidence>
<sequence>EDKGEQSQTKSMLQRENEQRFHLSLEKLQEVSARLEEDMIRGLGKHTHHRAPVKMLPSFVRATPDGTEKGDFLALDLGGTNFRVLHVRVLEEEQKMLKMDSQICTIPQEIMLGTGEQLFSHIASCLGDFLECQNLKEQILPLGFTFSFPCEQKEIDKSFLIRWTKGFNCSGVEGKDVVKLLREAIHKRGDYDLGSVAMVNDTVGTMMSCGYKDQSCEIGMIIGTGTNACYMEEMKNVERVEGEEGRMCINTEWGGFGDDGSLKDIQTEFDVVVDKTSINPGVHIFEKMISGMYLGEIVRLLLVRLTQDELLFKGQTSEALLSAGRFETKFISDIEETDSGVENTQNILTELGLKWDQVDVHVVHLVCDTISSRSAHLCAAALATVANRIRVNRGLDHLKTTVGVDGTVYRKHPYFSKKLQATVRLLAPDCDITFLVSEDGSGKGAAMVTAVSQRLALQSRLLEDSEEEEEDK</sequence>
<dbReference type="Pfam" id="PF03727">
    <property type="entry name" value="Hexokinase_2"/>
    <property type="match status" value="1"/>
</dbReference>
<dbReference type="GO" id="GO:0005524">
    <property type="term" value="F:ATP binding"/>
    <property type="evidence" value="ECO:0007669"/>
    <property type="project" value="UniProtKB-UniRule"/>
</dbReference>
<dbReference type="Ensembl" id="ENSATET00000021667.3">
    <property type="protein sequence ID" value="ENSATEP00000021308.2"/>
    <property type="gene ID" value="ENSATEG00000014303.3"/>
</dbReference>